<dbReference type="AlphaFoldDB" id="A0ABD3RRL9"/>
<sequence>MRHGRAKASRRTLQFYRLNAPHLVRPPYRLLLDGTFLVSSIRNRVPLRERFAKLLQNVPFRCYVARSTLVELGMLSEMYDKSGGEGDGGINNDEDDDGENGGGCGIPDDERTNPFARARRYGLDECEIIETASSSSSTDVDEDYDAKKTMRKTNGSIIVHDVLSSVASRDIYQLATRGGNNSNAYFVATQDGPLSDALRAAPFVPLLRLGRAVLLLESPSSASRNHTGNVERSKLSSAGGTMTSEERRMLVAVREEDAAKRGRNMKKERIILEKRSRDAIGGSYSNRKRKRAKGPNPLSCKSGKK</sequence>
<dbReference type="InterPro" id="IPR006984">
    <property type="entry name" value="Fcf1/UTP23"/>
</dbReference>
<evidence type="ECO:0000259" key="3">
    <source>
        <dbReference type="Pfam" id="PF24779"/>
    </source>
</evidence>
<feature type="compositionally biased region" description="Basic and acidic residues" evidence="2">
    <location>
        <begin position="257"/>
        <end position="278"/>
    </location>
</feature>
<feature type="region of interest" description="Disordered" evidence="2">
    <location>
        <begin position="83"/>
        <end position="111"/>
    </location>
</feature>
<evidence type="ECO:0000256" key="1">
    <source>
        <dbReference type="ARBA" id="ARBA00023242"/>
    </source>
</evidence>
<dbReference type="Proteomes" id="UP001530377">
    <property type="component" value="Unassembled WGS sequence"/>
</dbReference>
<proteinExistence type="predicted"/>
<keyword evidence="1" id="KW-0539">Nucleus</keyword>
<dbReference type="Gene3D" id="3.40.50.1010">
    <property type="entry name" value="5'-nuclease"/>
    <property type="match status" value="1"/>
</dbReference>
<accession>A0ABD3RRL9</accession>
<keyword evidence="5" id="KW-1185">Reference proteome</keyword>
<evidence type="ECO:0000313" key="5">
    <source>
        <dbReference type="Proteomes" id="UP001530377"/>
    </source>
</evidence>
<feature type="region of interest" description="Disordered" evidence="2">
    <location>
        <begin position="221"/>
        <end position="244"/>
    </location>
</feature>
<name>A0ABD3RRL9_9STRA</name>
<dbReference type="InterPro" id="IPR057776">
    <property type="entry name" value="UTP23_sensor"/>
</dbReference>
<reference evidence="4 5" key="1">
    <citation type="submission" date="2024-10" db="EMBL/GenBank/DDBJ databases">
        <title>Updated reference genomes for cyclostephanoid diatoms.</title>
        <authorList>
            <person name="Roberts W.R."/>
            <person name="Alverson A.J."/>
        </authorList>
    </citation>
    <scope>NUCLEOTIDE SEQUENCE [LARGE SCALE GENOMIC DNA]</scope>
    <source>
        <strain evidence="4 5">AJA228-03</strain>
    </source>
</reference>
<protein>
    <recommendedName>
        <fullName evidence="3">UTP23 sensor motif region domain-containing protein</fullName>
    </recommendedName>
</protein>
<dbReference type="PANTHER" id="PTHR12416">
    <property type="entry name" value="RRNA-PROCESSING PROTEIN UTP23 HOMOLOG"/>
    <property type="match status" value="1"/>
</dbReference>
<evidence type="ECO:0000256" key="2">
    <source>
        <dbReference type="SAM" id="MobiDB-lite"/>
    </source>
</evidence>
<dbReference type="EMBL" id="JALLPB020000190">
    <property type="protein sequence ID" value="KAL3815605.1"/>
    <property type="molecule type" value="Genomic_DNA"/>
</dbReference>
<gene>
    <name evidence="4" type="ORF">ACHAXA_007137</name>
</gene>
<feature type="region of interest" description="Disordered" evidence="2">
    <location>
        <begin position="257"/>
        <end position="305"/>
    </location>
</feature>
<comment type="caution">
    <text evidence="4">The sequence shown here is derived from an EMBL/GenBank/DDBJ whole genome shotgun (WGS) entry which is preliminary data.</text>
</comment>
<dbReference type="Pfam" id="PF24779">
    <property type="entry name" value="UTP23_sensor"/>
    <property type="match status" value="1"/>
</dbReference>
<feature type="domain" description="UTP23 sensor motif region" evidence="3">
    <location>
        <begin position="287"/>
        <end position="301"/>
    </location>
</feature>
<organism evidence="4 5">
    <name type="scientific">Cyclostephanos tholiformis</name>
    <dbReference type="NCBI Taxonomy" id="382380"/>
    <lineage>
        <taxon>Eukaryota</taxon>
        <taxon>Sar</taxon>
        <taxon>Stramenopiles</taxon>
        <taxon>Ochrophyta</taxon>
        <taxon>Bacillariophyta</taxon>
        <taxon>Coscinodiscophyceae</taxon>
        <taxon>Thalassiosirophycidae</taxon>
        <taxon>Stephanodiscales</taxon>
        <taxon>Stephanodiscaceae</taxon>
        <taxon>Cyclostephanos</taxon>
    </lineage>
</organism>
<dbReference type="Pfam" id="PF04900">
    <property type="entry name" value="Fcf1"/>
    <property type="match status" value="1"/>
</dbReference>
<evidence type="ECO:0000313" key="4">
    <source>
        <dbReference type="EMBL" id="KAL3815605.1"/>
    </source>
</evidence>